<dbReference type="GO" id="GO:0005886">
    <property type="term" value="C:plasma membrane"/>
    <property type="evidence" value="ECO:0007669"/>
    <property type="project" value="TreeGrafter"/>
</dbReference>
<organism evidence="11 12">
    <name type="scientific">Homarus americanus</name>
    <name type="common">American lobster</name>
    <dbReference type="NCBI Taxonomy" id="6706"/>
    <lineage>
        <taxon>Eukaryota</taxon>
        <taxon>Metazoa</taxon>
        <taxon>Ecdysozoa</taxon>
        <taxon>Arthropoda</taxon>
        <taxon>Crustacea</taxon>
        <taxon>Multicrustacea</taxon>
        <taxon>Malacostraca</taxon>
        <taxon>Eumalacostraca</taxon>
        <taxon>Eucarida</taxon>
        <taxon>Decapoda</taxon>
        <taxon>Pleocyemata</taxon>
        <taxon>Astacidea</taxon>
        <taxon>Nephropoidea</taxon>
        <taxon>Nephropidae</taxon>
        <taxon>Homarus</taxon>
    </lineage>
</organism>
<evidence type="ECO:0000259" key="10">
    <source>
        <dbReference type="PROSITE" id="PS50262"/>
    </source>
</evidence>
<keyword evidence="12" id="KW-1185">Reference proteome</keyword>
<keyword evidence="5" id="KW-0297">G-protein coupled receptor</keyword>
<evidence type="ECO:0000256" key="4">
    <source>
        <dbReference type="ARBA" id="ARBA00022989"/>
    </source>
</evidence>
<keyword evidence="3 9" id="KW-0812">Transmembrane</keyword>
<dbReference type="InterPro" id="IPR000276">
    <property type="entry name" value="GPCR_Rhodpsn"/>
</dbReference>
<comment type="caution">
    <text evidence="11">The sequence shown here is derived from an EMBL/GenBank/DDBJ whole genome shotgun (WGS) entry which is preliminary data.</text>
</comment>
<dbReference type="PANTHER" id="PTHR45695:SF22">
    <property type="entry name" value="G-PROTEIN COUPLED RECEPTORS FAMILY 1 PROFILE DOMAIN-CONTAINING PROTEIN"/>
    <property type="match status" value="1"/>
</dbReference>
<evidence type="ECO:0000256" key="9">
    <source>
        <dbReference type="SAM" id="Phobius"/>
    </source>
</evidence>
<evidence type="ECO:0000256" key="2">
    <source>
        <dbReference type="ARBA" id="ARBA00010663"/>
    </source>
</evidence>
<comment type="subcellular location">
    <subcellularLocation>
        <location evidence="1">Membrane</location>
        <topology evidence="1">Multi-pass membrane protein</topology>
    </subcellularLocation>
</comment>
<evidence type="ECO:0000256" key="1">
    <source>
        <dbReference type="ARBA" id="ARBA00004141"/>
    </source>
</evidence>
<comment type="similarity">
    <text evidence="2">Belongs to the G-protein coupled receptor 1 family.</text>
</comment>
<dbReference type="PROSITE" id="PS50262">
    <property type="entry name" value="G_PROTEIN_RECEP_F1_2"/>
    <property type="match status" value="1"/>
</dbReference>
<evidence type="ECO:0000256" key="8">
    <source>
        <dbReference type="ARBA" id="ARBA00023224"/>
    </source>
</evidence>
<keyword evidence="8" id="KW-0807">Transducer</keyword>
<feature type="transmembrane region" description="Helical" evidence="9">
    <location>
        <begin position="34"/>
        <end position="64"/>
    </location>
</feature>
<dbReference type="GO" id="GO:0004930">
    <property type="term" value="F:G protein-coupled receptor activity"/>
    <property type="evidence" value="ECO:0007669"/>
    <property type="project" value="UniProtKB-KW"/>
</dbReference>
<evidence type="ECO:0000313" key="12">
    <source>
        <dbReference type="Proteomes" id="UP000747542"/>
    </source>
</evidence>
<reference evidence="11" key="1">
    <citation type="journal article" date="2021" name="Sci. Adv.">
        <title>The American lobster genome reveals insights on longevity, neural, and immune adaptations.</title>
        <authorList>
            <person name="Polinski J.M."/>
            <person name="Zimin A.V."/>
            <person name="Clark K.F."/>
            <person name="Kohn A.B."/>
            <person name="Sadowski N."/>
            <person name="Timp W."/>
            <person name="Ptitsyn A."/>
            <person name="Khanna P."/>
            <person name="Romanova D.Y."/>
            <person name="Williams P."/>
            <person name="Greenwood S.J."/>
            <person name="Moroz L.L."/>
            <person name="Walt D.R."/>
            <person name="Bodnar A.G."/>
        </authorList>
    </citation>
    <scope>NUCLEOTIDE SEQUENCE</scope>
    <source>
        <strain evidence="11">GMGI-L3</strain>
    </source>
</reference>
<protein>
    <submittedName>
        <fullName evidence="11">Gonadotropin-releasing hormone receptor-like</fullName>
    </submittedName>
</protein>
<keyword evidence="4 9" id="KW-1133">Transmembrane helix</keyword>
<keyword evidence="6 9" id="KW-0472">Membrane</keyword>
<dbReference type="PANTHER" id="PTHR45695">
    <property type="entry name" value="LEUCOKININ RECEPTOR-RELATED"/>
    <property type="match status" value="1"/>
</dbReference>
<dbReference type="InterPro" id="IPR017452">
    <property type="entry name" value="GPCR_Rhodpsn_7TM"/>
</dbReference>
<keyword evidence="7 11" id="KW-0675">Receptor</keyword>
<evidence type="ECO:0000256" key="6">
    <source>
        <dbReference type="ARBA" id="ARBA00023136"/>
    </source>
</evidence>
<evidence type="ECO:0000256" key="3">
    <source>
        <dbReference type="ARBA" id="ARBA00022692"/>
    </source>
</evidence>
<dbReference type="Gene3D" id="1.20.1070.10">
    <property type="entry name" value="Rhodopsin 7-helix transmembrane proteins"/>
    <property type="match status" value="1"/>
</dbReference>
<evidence type="ECO:0000256" key="7">
    <source>
        <dbReference type="ARBA" id="ARBA00023170"/>
    </source>
</evidence>
<feature type="domain" description="G-protein coupled receptors family 1 profile" evidence="10">
    <location>
        <begin position="1"/>
        <end position="109"/>
    </location>
</feature>
<name>A0A8J5JMH5_HOMAM</name>
<evidence type="ECO:0000313" key="11">
    <source>
        <dbReference type="EMBL" id="KAG7160350.1"/>
    </source>
</evidence>
<evidence type="ECO:0000256" key="5">
    <source>
        <dbReference type="ARBA" id="ARBA00023040"/>
    </source>
</evidence>
<gene>
    <name evidence="11" type="primary">GNRHR-L</name>
    <name evidence="11" type="ORF">Hamer_G001569</name>
</gene>
<dbReference type="SUPFAM" id="SSF81321">
    <property type="entry name" value="Family A G protein-coupled receptor-like"/>
    <property type="match status" value="1"/>
</dbReference>
<dbReference type="Pfam" id="PF00001">
    <property type="entry name" value="7tm_1"/>
    <property type="match status" value="1"/>
</dbReference>
<accession>A0A8J5JMH5</accession>
<feature type="transmembrane region" description="Helical" evidence="9">
    <location>
        <begin position="91"/>
        <end position="109"/>
    </location>
</feature>
<dbReference type="PRINTS" id="PR00237">
    <property type="entry name" value="GPCRRHODOPSN"/>
</dbReference>
<dbReference type="AlphaFoldDB" id="A0A8J5JMH5"/>
<proteinExistence type="inferred from homology"/>
<sequence>MPEVIIFHVENHPTFTFYVQCVTFNFFPSVHHEMVYNIFCLVMLYVAPLSIIIIFYGAIVVTIFQKSRMSSDDSTIRRSSLGYLGRARARTIKMTVSIVLAFFICWTPYVTQTWRSTTLNTQMNSRSYECRSFKSSRVYWSRREPPSTVTNSDKRVMVGGAERPRWSLTLRLMKRLRQTK</sequence>
<dbReference type="Proteomes" id="UP000747542">
    <property type="component" value="Unassembled WGS sequence"/>
</dbReference>
<dbReference type="EMBL" id="JAHLQT010031306">
    <property type="protein sequence ID" value="KAG7160350.1"/>
    <property type="molecule type" value="Genomic_DNA"/>
</dbReference>